<dbReference type="Proteomes" id="UP000063063">
    <property type="component" value="Chromosome 20"/>
</dbReference>
<organism evidence="4 5">
    <name type="scientific">Leishmania panamensis</name>
    <dbReference type="NCBI Taxonomy" id="5679"/>
    <lineage>
        <taxon>Eukaryota</taxon>
        <taxon>Discoba</taxon>
        <taxon>Euglenozoa</taxon>
        <taxon>Kinetoplastea</taxon>
        <taxon>Metakinetoplastina</taxon>
        <taxon>Trypanosomatida</taxon>
        <taxon>Trypanosomatidae</taxon>
        <taxon>Leishmaniinae</taxon>
        <taxon>Leishmania</taxon>
        <taxon>Leishmania guyanensis species complex</taxon>
    </lineage>
</organism>
<dbReference type="VEuPathDB" id="TriTrypDB:LPMP_203550"/>
<keyword evidence="3" id="KW-0687">Ribonucleoprotein</keyword>
<dbReference type="eggNOG" id="ENOG502QS44">
    <property type="taxonomic scope" value="Eukaryota"/>
</dbReference>
<dbReference type="GO" id="GO:0005840">
    <property type="term" value="C:ribosome"/>
    <property type="evidence" value="ECO:0007669"/>
    <property type="project" value="UniProtKB-KW"/>
</dbReference>
<evidence type="ECO:0000313" key="5">
    <source>
        <dbReference type="Proteomes" id="UP000063063"/>
    </source>
</evidence>
<dbReference type="FunFam" id="2.40.150.20:FF:000009">
    <property type="entry name" value="50S ribosomal protein L14"/>
    <property type="match status" value="1"/>
</dbReference>
<protein>
    <submittedName>
        <fullName evidence="4">Ribosomal protein L14, putative</fullName>
    </submittedName>
</protein>
<dbReference type="Pfam" id="PF00238">
    <property type="entry name" value="Ribosomal_L14"/>
    <property type="match status" value="1"/>
</dbReference>
<dbReference type="GO" id="GO:1990904">
    <property type="term" value="C:ribonucleoprotein complex"/>
    <property type="evidence" value="ECO:0007669"/>
    <property type="project" value="UniProtKB-KW"/>
</dbReference>
<keyword evidence="5" id="KW-1185">Reference proteome</keyword>
<sequence>MLRLFRAHLAPTTTDAAAKLPAGNPVNKTWFRHNLIIRRKGSYRSRWGNGTEGYGAGVPLSDQVKLHCVDNTNCKHVRLIAKATAERFAHCRVFPAVAHRVSVQRFKGRGGSGEVSRHRVKPGNIYWVCLFTRRQTNTRMSGLQTNFDRNTCIIMNDQRVPLGTRVMYCAGRHVNHKYHLKAVVLANFFV</sequence>
<dbReference type="Gene3D" id="2.40.150.20">
    <property type="entry name" value="Ribosomal protein L14"/>
    <property type="match status" value="1"/>
</dbReference>
<dbReference type="RefSeq" id="XP_010698557.1">
    <property type="nucleotide sequence ID" value="XM_010700255.1"/>
</dbReference>
<comment type="similarity">
    <text evidence="1">Belongs to the universal ribosomal protein uL14 family.</text>
</comment>
<dbReference type="InterPro" id="IPR036853">
    <property type="entry name" value="Ribosomal_uL14_sf"/>
</dbReference>
<dbReference type="EMBL" id="CP009389">
    <property type="protein sequence ID" value="AIN97850.1"/>
    <property type="molecule type" value="Genomic_DNA"/>
</dbReference>
<accession>A0A088RPT8</accession>
<evidence type="ECO:0000256" key="1">
    <source>
        <dbReference type="ARBA" id="ARBA00010745"/>
    </source>
</evidence>
<dbReference type="GO" id="GO:0003735">
    <property type="term" value="F:structural constituent of ribosome"/>
    <property type="evidence" value="ECO:0007669"/>
    <property type="project" value="InterPro"/>
</dbReference>
<dbReference type="KEGG" id="lpan:LPMP_203550"/>
<dbReference type="VEuPathDB" id="TriTrypDB:LPAL13_200041800"/>
<dbReference type="SUPFAM" id="SSF50193">
    <property type="entry name" value="Ribosomal protein L14"/>
    <property type="match status" value="1"/>
</dbReference>
<reference evidence="4 5" key="1">
    <citation type="journal article" date="2015" name="Sci. Rep.">
        <title>The genome of Leishmania panamensis: insights into genomics of the L. (Viannia) subgenus.</title>
        <authorList>
            <person name="Llanes A."/>
            <person name="Restrepo C.M."/>
            <person name="Vecchio G.D."/>
            <person name="Anguizola F.J."/>
            <person name="Lleonart R."/>
        </authorList>
    </citation>
    <scope>NUCLEOTIDE SEQUENCE [LARGE SCALE GENOMIC DNA]</scope>
    <source>
        <strain evidence="4 5">MHOM/PA/94/PSC-1</strain>
    </source>
</reference>
<keyword evidence="2 4" id="KW-0689">Ribosomal protein</keyword>
<gene>
    <name evidence="4" type="ORF">LPMP_203550</name>
</gene>
<proteinExistence type="inferred from homology"/>
<dbReference type="CDD" id="cd00337">
    <property type="entry name" value="Ribosomal_uL14"/>
    <property type="match status" value="1"/>
</dbReference>
<dbReference type="GO" id="GO:0006412">
    <property type="term" value="P:translation"/>
    <property type="evidence" value="ECO:0007669"/>
    <property type="project" value="InterPro"/>
</dbReference>
<dbReference type="OrthoDB" id="274765at2759"/>
<evidence type="ECO:0000256" key="2">
    <source>
        <dbReference type="ARBA" id="ARBA00022980"/>
    </source>
</evidence>
<dbReference type="InterPro" id="IPR000218">
    <property type="entry name" value="Ribosomal_uL14"/>
</dbReference>
<dbReference type="AlphaFoldDB" id="A0A088RPT8"/>
<name>A0A088RPT8_LEIPA</name>
<evidence type="ECO:0000256" key="3">
    <source>
        <dbReference type="ARBA" id="ARBA00023274"/>
    </source>
</evidence>
<evidence type="ECO:0000313" key="4">
    <source>
        <dbReference type="EMBL" id="AIN97850.1"/>
    </source>
</evidence>
<dbReference type="GeneID" id="22574566"/>